<name>A0AAJ7VW77_CEPCN</name>
<evidence type="ECO:0000313" key="3">
    <source>
        <dbReference type="RefSeq" id="XP_015609946.1"/>
    </source>
</evidence>
<keyword evidence="2" id="KW-1185">Reference proteome</keyword>
<dbReference type="RefSeq" id="XP_015609946.1">
    <property type="nucleotide sequence ID" value="XM_015754460.2"/>
</dbReference>
<dbReference type="Proteomes" id="UP000694920">
    <property type="component" value="Unplaced"/>
</dbReference>
<gene>
    <name evidence="3 4 5 6" type="primary">LOC107274901</name>
</gene>
<organism evidence="2 6">
    <name type="scientific">Cephus cinctus</name>
    <name type="common">Wheat stem sawfly</name>
    <dbReference type="NCBI Taxonomy" id="211228"/>
    <lineage>
        <taxon>Eukaryota</taxon>
        <taxon>Metazoa</taxon>
        <taxon>Ecdysozoa</taxon>
        <taxon>Arthropoda</taxon>
        <taxon>Hexapoda</taxon>
        <taxon>Insecta</taxon>
        <taxon>Pterygota</taxon>
        <taxon>Neoptera</taxon>
        <taxon>Endopterygota</taxon>
        <taxon>Hymenoptera</taxon>
        <taxon>Cephoidea</taxon>
        <taxon>Cephidae</taxon>
        <taxon>Cephus</taxon>
    </lineage>
</organism>
<dbReference type="AlphaFoldDB" id="A0AAJ7VW77"/>
<evidence type="ECO:0000313" key="5">
    <source>
        <dbReference type="RefSeq" id="XP_024935509.1"/>
    </source>
</evidence>
<evidence type="ECO:0000313" key="6">
    <source>
        <dbReference type="RefSeq" id="XP_024935510.1"/>
    </source>
</evidence>
<dbReference type="InterPro" id="IPR029159">
    <property type="entry name" value="CA109-like"/>
</dbReference>
<evidence type="ECO:0000313" key="2">
    <source>
        <dbReference type="Proteomes" id="UP000694920"/>
    </source>
</evidence>
<dbReference type="Pfam" id="PF15011">
    <property type="entry name" value="CA109-like"/>
    <property type="match status" value="1"/>
</dbReference>
<sequence length="200" mass="22976">MAKALHVCLIGYFSQLEKLDVKWRDLLSVIDKPVNSLINYSEQLQLVTSKEVDNAEICSVDGLREKLIFKINMGIEDEIALVLDVVSQLNNANQSLKNKLDTLESARDKVSLDDPSLQYLLDGSPLRPRLNLLLEFAIDGYKFYDQLYRNISTCMKTLDCKYPRSLENLSKSLIQNNQRRTTIDRILAFTQYLEQESIPN</sequence>
<feature type="coiled-coil region" evidence="1">
    <location>
        <begin position="86"/>
        <end position="113"/>
    </location>
</feature>
<dbReference type="RefSeq" id="XP_015609950.1">
    <property type="nucleotide sequence ID" value="XM_015754464.2"/>
</dbReference>
<accession>A0AAJ7VW77</accession>
<evidence type="ECO:0000256" key="1">
    <source>
        <dbReference type="SAM" id="Coils"/>
    </source>
</evidence>
<protein>
    <submittedName>
        <fullName evidence="3 4">Uncharacterized protein LOC107274901</fullName>
    </submittedName>
</protein>
<evidence type="ECO:0000313" key="4">
    <source>
        <dbReference type="RefSeq" id="XP_015609950.1"/>
    </source>
</evidence>
<dbReference type="GeneID" id="107274901"/>
<dbReference type="KEGG" id="ccin:107274901"/>
<proteinExistence type="predicted"/>
<dbReference type="RefSeq" id="XP_024935509.1">
    <property type="nucleotide sequence ID" value="XM_025079741.1"/>
</dbReference>
<keyword evidence="1" id="KW-0175">Coiled coil</keyword>
<reference evidence="3 4" key="1">
    <citation type="submission" date="2025-04" db="UniProtKB">
        <authorList>
            <consortium name="RefSeq"/>
        </authorList>
    </citation>
    <scope>IDENTIFICATION</scope>
</reference>
<dbReference type="RefSeq" id="XP_024935510.1">
    <property type="nucleotide sequence ID" value="XM_025079742.1"/>
</dbReference>